<feature type="chain" id="PRO_5008101069" evidence="10">
    <location>
        <begin position="24"/>
        <end position="297"/>
    </location>
</feature>
<keyword evidence="5 10" id="KW-0732">Signal</keyword>
<comment type="caution">
    <text evidence="12">The sequence shown here is derived from an EMBL/GenBank/DDBJ whole genome shotgun (WGS) entry which is preliminary data.</text>
</comment>
<evidence type="ECO:0000256" key="8">
    <source>
        <dbReference type="ARBA" id="ARBA00023049"/>
    </source>
</evidence>
<keyword evidence="6" id="KW-0378">Hydrolase</keyword>
<dbReference type="STRING" id="1380566.A0A179F022"/>
<dbReference type="Pfam" id="PF05572">
    <property type="entry name" value="Peptidase_M43"/>
    <property type="match status" value="1"/>
</dbReference>
<keyword evidence="7" id="KW-0862">Zinc</keyword>
<dbReference type="PROSITE" id="PS51257">
    <property type="entry name" value="PROKAR_LIPOPROTEIN"/>
    <property type="match status" value="1"/>
</dbReference>
<accession>A0A179F022</accession>
<dbReference type="PANTHER" id="PTHR47466:SF1">
    <property type="entry name" value="METALLOPROTEASE MEP1 (AFU_ORTHOLOGUE AFUA_1G07730)-RELATED"/>
    <property type="match status" value="1"/>
</dbReference>
<dbReference type="Gene3D" id="3.40.390.10">
    <property type="entry name" value="Collagenase (Catalytic Domain)"/>
    <property type="match status" value="1"/>
</dbReference>
<evidence type="ECO:0000256" key="5">
    <source>
        <dbReference type="ARBA" id="ARBA00022729"/>
    </source>
</evidence>
<dbReference type="GeneID" id="28853256"/>
<proteinExistence type="inferred from homology"/>
<gene>
    <name evidence="12" type="ORF">VFPPC_10979</name>
</gene>
<feature type="signal peptide" evidence="10">
    <location>
        <begin position="1"/>
        <end position="23"/>
    </location>
</feature>
<evidence type="ECO:0000256" key="1">
    <source>
        <dbReference type="ARBA" id="ARBA00003174"/>
    </source>
</evidence>
<dbReference type="Proteomes" id="UP000078397">
    <property type="component" value="Unassembled WGS sequence"/>
</dbReference>
<evidence type="ECO:0000259" key="11">
    <source>
        <dbReference type="Pfam" id="PF05572"/>
    </source>
</evidence>
<reference evidence="12 13" key="1">
    <citation type="journal article" date="2016" name="PLoS Pathog.">
        <title>Biosynthesis of antibiotic leucinostatins in bio-control fungus Purpureocillium lilacinum and their inhibition on phytophthora revealed by genome mining.</title>
        <authorList>
            <person name="Wang G."/>
            <person name="Liu Z."/>
            <person name="Lin R."/>
            <person name="Li E."/>
            <person name="Mao Z."/>
            <person name="Ling J."/>
            <person name="Yang Y."/>
            <person name="Yin W.B."/>
            <person name="Xie B."/>
        </authorList>
    </citation>
    <scope>NUCLEOTIDE SEQUENCE [LARGE SCALE GENOMIC DNA]</scope>
    <source>
        <strain evidence="12">170</strain>
    </source>
</reference>
<name>A0A179F022_METCM</name>
<dbReference type="PANTHER" id="PTHR47466">
    <property type="match status" value="1"/>
</dbReference>
<evidence type="ECO:0000313" key="13">
    <source>
        <dbReference type="Proteomes" id="UP000078397"/>
    </source>
</evidence>
<comment type="function">
    <text evidence="1">Secreted metalloproteinase that allows assimilation of proteinaceous substrates.</text>
</comment>
<feature type="domain" description="Peptidase M43 pregnancy-associated plasma-A" evidence="11">
    <location>
        <begin position="204"/>
        <end position="290"/>
    </location>
</feature>
<sequence length="297" mass="32335">MNFSKPTLISLLAFAALSCGVQAAELGEKGFVCGTKYTKGEEAVGRLRREFAPTAEVFRRNGVPVEIAPISVDVYVHVVSTPGIKPAKGPVVGIDSIDDTVVRNQVAVLNDSFKPANISFTFKETDKTSYDNWDFANFATHELNLKKKLHKGSKTALNLYIIQYLGENKGGMCNAPWGLNQTDGLVLDGCFIDSRTVPGGPMATNNQGKIAVHEVGHWLGLLHTFQGGCDGDGDQVDDTPAHTSRFIGCTAEGLDTCPQPGIDPVHNYMAYNGDECSTEFTKGQIDRMHSMWQTYRL</sequence>
<evidence type="ECO:0000256" key="7">
    <source>
        <dbReference type="ARBA" id="ARBA00022833"/>
    </source>
</evidence>
<dbReference type="SUPFAM" id="SSF55486">
    <property type="entry name" value="Metalloproteases ('zincins'), catalytic domain"/>
    <property type="match status" value="1"/>
</dbReference>
<dbReference type="GO" id="GO:0008237">
    <property type="term" value="F:metallopeptidase activity"/>
    <property type="evidence" value="ECO:0007669"/>
    <property type="project" value="UniProtKB-KW"/>
</dbReference>
<evidence type="ECO:0000313" key="12">
    <source>
        <dbReference type="EMBL" id="OAQ58758.1"/>
    </source>
</evidence>
<evidence type="ECO:0000256" key="3">
    <source>
        <dbReference type="ARBA" id="ARBA00022670"/>
    </source>
</evidence>
<keyword evidence="9" id="KW-1015">Disulfide bond</keyword>
<evidence type="ECO:0000256" key="6">
    <source>
        <dbReference type="ARBA" id="ARBA00022801"/>
    </source>
</evidence>
<dbReference type="CDD" id="cd04275">
    <property type="entry name" value="ZnMc_pappalysin_like"/>
    <property type="match status" value="1"/>
</dbReference>
<keyword evidence="3" id="KW-0645">Protease</keyword>
<organism evidence="12 13">
    <name type="scientific">Pochonia chlamydosporia 170</name>
    <dbReference type="NCBI Taxonomy" id="1380566"/>
    <lineage>
        <taxon>Eukaryota</taxon>
        <taxon>Fungi</taxon>
        <taxon>Dikarya</taxon>
        <taxon>Ascomycota</taxon>
        <taxon>Pezizomycotina</taxon>
        <taxon>Sordariomycetes</taxon>
        <taxon>Hypocreomycetidae</taxon>
        <taxon>Hypocreales</taxon>
        <taxon>Clavicipitaceae</taxon>
        <taxon>Pochonia</taxon>
    </lineage>
</organism>
<protein>
    <submittedName>
        <fullName evidence="12">Metalloprotease protein</fullName>
    </submittedName>
</protein>
<dbReference type="GO" id="GO:0046872">
    <property type="term" value="F:metal ion binding"/>
    <property type="evidence" value="ECO:0007669"/>
    <property type="project" value="UniProtKB-KW"/>
</dbReference>
<evidence type="ECO:0000256" key="2">
    <source>
        <dbReference type="ARBA" id="ARBA00008721"/>
    </source>
</evidence>
<keyword evidence="4" id="KW-0479">Metal-binding</keyword>
<dbReference type="RefSeq" id="XP_018136877.1">
    <property type="nucleotide sequence ID" value="XM_018289262.1"/>
</dbReference>
<dbReference type="AlphaFoldDB" id="A0A179F022"/>
<dbReference type="EMBL" id="LSBJ02000014">
    <property type="protein sequence ID" value="OAQ58758.1"/>
    <property type="molecule type" value="Genomic_DNA"/>
</dbReference>
<dbReference type="InterPro" id="IPR024079">
    <property type="entry name" value="MetalloPept_cat_dom_sf"/>
</dbReference>
<evidence type="ECO:0000256" key="9">
    <source>
        <dbReference type="ARBA" id="ARBA00023157"/>
    </source>
</evidence>
<dbReference type="InterPro" id="IPR008754">
    <property type="entry name" value="Peptidase_M43"/>
</dbReference>
<keyword evidence="13" id="KW-1185">Reference proteome</keyword>
<dbReference type="KEGG" id="pchm:VFPPC_10979"/>
<evidence type="ECO:0000256" key="10">
    <source>
        <dbReference type="SAM" id="SignalP"/>
    </source>
</evidence>
<dbReference type="GO" id="GO:0006508">
    <property type="term" value="P:proteolysis"/>
    <property type="evidence" value="ECO:0007669"/>
    <property type="project" value="UniProtKB-KW"/>
</dbReference>
<evidence type="ECO:0000256" key="4">
    <source>
        <dbReference type="ARBA" id="ARBA00022723"/>
    </source>
</evidence>
<keyword evidence="8 12" id="KW-0482">Metalloprotease</keyword>
<comment type="similarity">
    <text evidence="2">Belongs to the peptidase M43B family.</text>
</comment>
<dbReference type="OrthoDB" id="536211at2759"/>